<dbReference type="Pfam" id="PF11845">
    <property type="entry name" value="Tll0287-like"/>
    <property type="match status" value="1"/>
</dbReference>
<feature type="domain" description="Tll0287-like" evidence="1">
    <location>
        <begin position="51"/>
        <end position="185"/>
    </location>
</feature>
<evidence type="ECO:0000313" key="2">
    <source>
        <dbReference type="EMBL" id="SFV65577.1"/>
    </source>
</evidence>
<gene>
    <name evidence="2" type="ORF">MNB_SV-12-1967</name>
</gene>
<evidence type="ECO:0000259" key="1">
    <source>
        <dbReference type="Pfam" id="PF11845"/>
    </source>
</evidence>
<dbReference type="EMBL" id="FPHE01000144">
    <property type="protein sequence ID" value="SFV65577.1"/>
    <property type="molecule type" value="Genomic_DNA"/>
</dbReference>
<sequence>MKTTLLLLSLLSSMLIFATENHATQLTPKEEGIKYIKMLGGTLKKNLKAQMKADKTGLSAMAFCANKADEISKEVNTKLPKNTSVRRTTLQTRNPNNKADALDMAVMEQMIIDMNASKNNIEKPIMLETINAYRVYKPLLTKPICLKCHGNVQEISPEIEKMITKNYPKDMARNFKVGDLRGVIVSEIQK</sequence>
<name>A0A1W1CIP4_9ZZZZ</name>
<proteinExistence type="predicted"/>
<reference evidence="2" key="1">
    <citation type="submission" date="2016-10" db="EMBL/GenBank/DDBJ databases">
        <authorList>
            <person name="de Groot N.N."/>
        </authorList>
    </citation>
    <scope>NUCLEOTIDE SEQUENCE</scope>
</reference>
<dbReference type="AlphaFoldDB" id="A0A1W1CIP4"/>
<organism evidence="2">
    <name type="scientific">hydrothermal vent metagenome</name>
    <dbReference type="NCBI Taxonomy" id="652676"/>
    <lineage>
        <taxon>unclassified sequences</taxon>
        <taxon>metagenomes</taxon>
        <taxon>ecological metagenomes</taxon>
    </lineage>
</organism>
<accession>A0A1W1CIP4</accession>
<protein>
    <submittedName>
        <fullName evidence="2">Cytochrome c family protein</fullName>
    </submittedName>
</protein>
<dbReference type="InterPro" id="IPR021796">
    <property type="entry name" value="Tll0287-like_dom"/>
</dbReference>